<feature type="chain" id="PRO_5025518274" description="CAS1 protein" evidence="2">
    <location>
        <begin position="20"/>
        <end position="235"/>
    </location>
</feature>
<dbReference type="InterPro" id="IPR021476">
    <property type="entry name" value="Egh16-like"/>
</dbReference>
<feature type="region of interest" description="Disordered" evidence="1">
    <location>
        <begin position="29"/>
        <end position="53"/>
    </location>
</feature>
<reference evidence="3" key="1">
    <citation type="journal article" date="2020" name="Stud. Mycol.">
        <title>101 Dothideomycetes genomes: a test case for predicting lifestyles and emergence of pathogens.</title>
        <authorList>
            <person name="Haridas S."/>
            <person name="Albert R."/>
            <person name="Binder M."/>
            <person name="Bloem J."/>
            <person name="Labutti K."/>
            <person name="Salamov A."/>
            <person name="Andreopoulos B."/>
            <person name="Baker S."/>
            <person name="Barry K."/>
            <person name="Bills G."/>
            <person name="Bluhm B."/>
            <person name="Cannon C."/>
            <person name="Castanera R."/>
            <person name="Culley D."/>
            <person name="Daum C."/>
            <person name="Ezra D."/>
            <person name="Gonzalez J."/>
            <person name="Henrissat B."/>
            <person name="Kuo A."/>
            <person name="Liang C."/>
            <person name="Lipzen A."/>
            <person name="Lutzoni F."/>
            <person name="Magnuson J."/>
            <person name="Mondo S."/>
            <person name="Nolan M."/>
            <person name="Ohm R."/>
            <person name="Pangilinan J."/>
            <person name="Park H.-J."/>
            <person name="Ramirez L."/>
            <person name="Alfaro M."/>
            <person name="Sun H."/>
            <person name="Tritt A."/>
            <person name="Yoshinaga Y."/>
            <person name="Zwiers L.-H."/>
            <person name="Turgeon B."/>
            <person name="Goodwin S."/>
            <person name="Spatafora J."/>
            <person name="Crous P."/>
            <person name="Grigoriev I."/>
        </authorList>
    </citation>
    <scope>NUCLEOTIDE SEQUENCE</scope>
    <source>
        <strain evidence="3">ATCC 16933</strain>
    </source>
</reference>
<evidence type="ECO:0000313" key="3">
    <source>
        <dbReference type="EMBL" id="KAF2453908.1"/>
    </source>
</evidence>
<proteinExistence type="predicted"/>
<dbReference type="PANTHER" id="PTHR34618">
    <property type="entry name" value="SURFACE PROTEIN MAS1, PUTATIVE-RELATED"/>
    <property type="match status" value="1"/>
</dbReference>
<sequence>MRFTTVFGFVLATTGFVAGHGVIIEATGDQGGNGSAIGVDGSTPRDGSRRRPFQQDTTRFRGDNEDTCGETLEGGDNDIVTGTAVVMAVSGGTLPQVSAGGELSMTLHQVNSDGGGPYTCMIDATGTGTNWQPMTVTQNVPGDDGDNDDGEATDFPLTAEIPEGQECTGSVAGEENVCLVRCENPARAGPFGGCVPIQMADTAEDDTGAANNGTAKRAAFRKMRRAGGGFAKLKF</sequence>
<keyword evidence="2" id="KW-0732">Signal</keyword>
<evidence type="ECO:0008006" key="5">
    <source>
        <dbReference type="Google" id="ProtNLM"/>
    </source>
</evidence>
<accession>A0A6A6NQS0</accession>
<dbReference type="AlphaFoldDB" id="A0A6A6NQS0"/>
<dbReference type="OrthoDB" id="3241054at2759"/>
<protein>
    <recommendedName>
        <fullName evidence="5">CAS1 protein</fullName>
    </recommendedName>
</protein>
<feature type="signal peptide" evidence="2">
    <location>
        <begin position="1"/>
        <end position="19"/>
    </location>
</feature>
<dbReference type="PANTHER" id="PTHR34618:SF4">
    <property type="entry name" value="CAS1"/>
    <property type="match status" value="1"/>
</dbReference>
<name>A0A6A6NQS0_9PEZI</name>
<evidence type="ECO:0000256" key="1">
    <source>
        <dbReference type="SAM" id="MobiDB-lite"/>
    </source>
</evidence>
<keyword evidence="4" id="KW-1185">Reference proteome</keyword>
<dbReference type="EMBL" id="MU001694">
    <property type="protein sequence ID" value="KAF2453908.1"/>
    <property type="molecule type" value="Genomic_DNA"/>
</dbReference>
<organism evidence="3 4">
    <name type="scientific">Lineolata rhizophorae</name>
    <dbReference type="NCBI Taxonomy" id="578093"/>
    <lineage>
        <taxon>Eukaryota</taxon>
        <taxon>Fungi</taxon>
        <taxon>Dikarya</taxon>
        <taxon>Ascomycota</taxon>
        <taxon>Pezizomycotina</taxon>
        <taxon>Dothideomycetes</taxon>
        <taxon>Dothideomycetes incertae sedis</taxon>
        <taxon>Lineolatales</taxon>
        <taxon>Lineolataceae</taxon>
        <taxon>Lineolata</taxon>
    </lineage>
</organism>
<evidence type="ECO:0000313" key="4">
    <source>
        <dbReference type="Proteomes" id="UP000799766"/>
    </source>
</evidence>
<dbReference type="Proteomes" id="UP000799766">
    <property type="component" value="Unassembled WGS sequence"/>
</dbReference>
<gene>
    <name evidence="3" type="ORF">BDY21DRAFT_326874</name>
</gene>
<evidence type="ECO:0000256" key="2">
    <source>
        <dbReference type="SAM" id="SignalP"/>
    </source>
</evidence>
<dbReference type="Pfam" id="PF11327">
    <property type="entry name" value="Egh16-like"/>
    <property type="match status" value="1"/>
</dbReference>